<dbReference type="PANTHER" id="PTHR36842">
    <property type="entry name" value="PROTEIN TOLB HOMOLOG"/>
    <property type="match status" value="1"/>
</dbReference>
<dbReference type="Pfam" id="PF07676">
    <property type="entry name" value="PD40"/>
    <property type="match status" value="3"/>
</dbReference>
<dbReference type="InterPro" id="IPR011042">
    <property type="entry name" value="6-blade_b-propeller_TolB-like"/>
</dbReference>
<dbReference type="GO" id="GO:0005975">
    <property type="term" value="P:carbohydrate metabolic process"/>
    <property type="evidence" value="ECO:0007669"/>
    <property type="project" value="UniProtKB-ARBA"/>
</dbReference>
<dbReference type="EMBL" id="JACHMH010000001">
    <property type="protein sequence ID" value="MBB4680003.1"/>
    <property type="molecule type" value="Genomic_DNA"/>
</dbReference>
<evidence type="ECO:0000256" key="1">
    <source>
        <dbReference type="ARBA" id="ARBA00009820"/>
    </source>
</evidence>
<feature type="region of interest" description="Disordered" evidence="2">
    <location>
        <begin position="62"/>
        <end position="82"/>
    </location>
</feature>
<dbReference type="InterPro" id="IPR013783">
    <property type="entry name" value="Ig-like_fold"/>
</dbReference>
<sequence length="689" mass="70968">MRRPVTTALVAALLLSPPGVTTRLSSSTVDVALSADGRYAALVRTEQNGQSNVYIQDNHSGTQTLISKGHNGPANGDSRLPSLSADGRYVAFETTASNLGTTDTDPLPDVVVCDREGGPSCVYAGRPKSPSRPTASHSPALSADGSVLLWVHAPVLTFSLQAANGTQLARTRLDKDQAGRLQPPTRFELVDTAPPGSTATGVGRPAISADGRHGAVITGLREQPETLVALSLTGGQPTRLHSGGQLGDPVLSGDGAKVAFTAGRRVLVHDRGTGTSRDVTGEGTEPTLSTDGRYLAFVTAANVVTRDLIQDERRTKAGLPPLPPALTSPSIRQTCPDPPCPANGPSRAPRLAPDGSAVAFISTATDLVEGTEPGGTFLRRFTPTLTPDPAQVTAHGADPTVAVLRHNGFGPLPITGVRVTGDFEVFPAETCSARILHAGEECLVSVRFHTRPSTDRTGRLEVQTAGGLVVVPLSDGPGGPGGLLARPSEVDFGPALVTTPGQERTVDLHNTGTVPVRTHRVALVDGGPHFSPGDYALTTTCDQLPAGGTCPLRIRHTPLGMGPRPAVLEIEHTGRGGRELVLLTGAGTAGVVTASPAVGRPGSVITLTGHGFPPGAPVTITLAGGPERTTAVPGPDGTFRAPLLIFPSGRPGLRTLSAISTAGSPPVRAERPLLVQPGSLTPPDLVTRR</sequence>
<dbReference type="SUPFAM" id="SSF82171">
    <property type="entry name" value="DPP6 N-terminal domain-like"/>
    <property type="match status" value="1"/>
</dbReference>
<dbReference type="Proteomes" id="UP000533598">
    <property type="component" value="Unassembled WGS sequence"/>
</dbReference>
<dbReference type="Gene3D" id="2.120.10.30">
    <property type="entry name" value="TolB, C-terminal domain"/>
    <property type="match status" value="1"/>
</dbReference>
<dbReference type="InterPro" id="IPR011659">
    <property type="entry name" value="WD40"/>
</dbReference>
<accession>A0A7W7FWV9</accession>
<name>A0A7W7FWV9_9PSEU</name>
<protein>
    <submittedName>
        <fullName evidence="3">Tol biopolymer transport system component</fullName>
    </submittedName>
</protein>
<comment type="caution">
    <text evidence="3">The sequence shown here is derived from an EMBL/GenBank/DDBJ whole genome shotgun (WGS) entry which is preliminary data.</text>
</comment>
<feature type="region of interest" description="Disordered" evidence="2">
    <location>
        <begin position="187"/>
        <end position="207"/>
    </location>
</feature>
<dbReference type="AlphaFoldDB" id="A0A7W7FWV9"/>
<dbReference type="RefSeq" id="WP_185005685.1">
    <property type="nucleotide sequence ID" value="NZ_BAAAUI010000019.1"/>
</dbReference>
<dbReference type="PANTHER" id="PTHR36842:SF2">
    <property type="entry name" value="SLR0505 PROTEIN"/>
    <property type="match status" value="1"/>
</dbReference>
<dbReference type="Gene3D" id="2.60.40.10">
    <property type="entry name" value="Immunoglobulins"/>
    <property type="match status" value="1"/>
</dbReference>
<keyword evidence="4" id="KW-1185">Reference proteome</keyword>
<gene>
    <name evidence="3" type="ORF">HNR67_006121</name>
</gene>
<evidence type="ECO:0000313" key="3">
    <source>
        <dbReference type="EMBL" id="MBB4680003.1"/>
    </source>
</evidence>
<evidence type="ECO:0000313" key="4">
    <source>
        <dbReference type="Proteomes" id="UP000533598"/>
    </source>
</evidence>
<feature type="region of interest" description="Disordered" evidence="2">
    <location>
        <begin position="657"/>
        <end position="689"/>
    </location>
</feature>
<organism evidence="3 4">
    <name type="scientific">Crossiella cryophila</name>
    <dbReference type="NCBI Taxonomy" id="43355"/>
    <lineage>
        <taxon>Bacteria</taxon>
        <taxon>Bacillati</taxon>
        <taxon>Actinomycetota</taxon>
        <taxon>Actinomycetes</taxon>
        <taxon>Pseudonocardiales</taxon>
        <taxon>Pseudonocardiaceae</taxon>
        <taxon>Crossiella</taxon>
    </lineage>
</organism>
<reference evidence="3 4" key="1">
    <citation type="submission" date="2020-08" db="EMBL/GenBank/DDBJ databases">
        <title>Sequencing the genomes of 1000 actinobacteria strains.</title>
        <authorList>
            <person name="Klenk H.-P."/>
        </authorList>
    </citation>
    <scope>NUCLEOTIDE SEQUENCE [LARGE SCALE GENOMIC DNA]</scope>
    <source>
        <strain evidence="3 4">DSM 44230</strain>
    </source>
</reference>
<evidence type="ECO:0000256" key="2">
    <source>
        <dbReference type="SAM" id="MobiDB-lite"/>
    </source>
</evidence>
<proteinExistence type="inferred from homology"/>
<comment type="similarity">
    <text evidence="1">Belongs to the TolB family.</text>
</comment>